<dbReference type="GO" id="GO:0046872">
    <property type="term" value="F:metal ion binding"/>
    <property type="evidence" value="ECO:0007669"/>
    <property type="project" value="UniProtKB-KW"/>
</dbReference>
<dbReference type="PROSITE" id="PS51471">
    <property type="entry name" value="FE2OG_OXY"/>
    <property type="match status" value="1"/>
</dbReference>
<comment type="cofactor">
    <cofactor evidence="1">
        <name>L-ascorbate</name>
        <dbReference type="ChEBI" id="CHEBI:38290"/>
    </cofactor>
</comment>
<dbReference type="Gramene" id="KXG38014">
    <property type="protein sequence ID" value="KXG38014"/>
    <property type="gene ID" value="SORBI_3001G166500"/>
</dbReference>
<dbReference type="PANTHER" id="PTHR47990">
    <property type="entry name" value="2-OXOGLUTARATE (2OG) AND FE(II)-DEPENDENT OXYGENASE SUPERFAMILY PROTEIN-RELATED"/>
    <property type="match status" value="1"/>
</dbReference>
<keyword evidence="3 5" id="KW-0560">Oxidoreductase</keyword>
<dbReference type="SUPFAM" id="SSF51197">
    <property type="entry name" value="Clavaminate synthase-like"/>
    <property type="match status" value="1"/>
</dbReference>
<dbReference type="Pfam" id="PF14226">
    <property type="entry name" value="DIOX_N"/>
    <property type="match status" value="1"/>
</dbReference>
<evidence type="ECO:0000256" key="1">
    <source>
        <dbReference type="ARBA" id="ARBA00001961"/>
    </source>
</evidence>
<sequence>MDDAFVQATEHRPVSPIAQATGVPVIDLSALAGSTPGAVDALAAEVGAACRDWGFFVAVGHGVPEATVARAVEAGRAFFALPPELKAAVRRTERAPLGYYDAEHTKNVRDWKEVFDFFPHELPSAAPDDELVFVNKWPDDADLPGLRAALEEYAAAMEELALKLLELIARSLHLAPNRLHGFFGDGQTTTYLRMNRYRPCPRPDLALGLGRHKDSGALTILRQDDDVGGLDVRRRTDGAWVRVEPVRGSFVVNVGDVVQVWSNDRYESVEHRASVNSEKERFSIPYFFNPAMATLVEPLEEMVGEENPSRYDAYSWGEFFRIRRRSNFSKLDVDNIQIAQLRKHK</sequence>
<comment type="similarity">
    <text evidence="5">Belongs to the iron/ascorbate-dependent oxidoreductase family.</text>
</comment>
<feature type="domain" description="Fe2OG dioxygenase" evidence="6">
    <location>
        <begin position="188"/>
        <end position="290"/>
    </location>
</feature>
<name>A0A1B6QJC4_SORBI</name>
<dbReference type="AlphaFoldDB" id="A0A1B6QJC4"/>
<dbReference type="Gene3D" id="2.60.120.330">
    <property type="entry name" value="B-lactam Antibiotic, Isopenicillin N Synthase, Chain"/>
    <property type="match status" value="1"/>
</dbReference>
<dbReference type="Pfam" id="PF03171">
    <property type="entry name" value="2OG-FeII_Oxy"/>
    <property type="match status" value="1"/>
</dbReference>
<proteinExistence type="inferred from homology"/>
<dbReference type="InterPro" id="IPR027443">
    <property type="entry name" value="IPNS-like_sf"/>
</dbReference>
<dbReference type="Proteomes" id="UP000000768">
    <property type="component" value="Chromosome 1"/>
</dbReference>
<evidence type="ECO:0000313" key="8">
    <source>
        <dbReference type="Proteomes" id="UP000000768"/>
    </source>
</evidence>
<reference evidence="8" key="2">
    <citation type="journal article" date="2018" name="Plant J.">
        <title>The Sorghum bicolor reference genome: improved assembly, gene annotations, a transcriptome atlas, and signatures of genome organization.</title>
        <authorList>
            <person name="McCormick R.F."/>
            <person name="Truong S.K."/>
            <person name="Sreedasyam A."/>
            <person name="Jenkins J."/>
            <person name="Shu S."/>
            <person name="Sims D."/>
            <person name="Kennedy M."/>
            <person name="Amirebrahimi M."/>
            <person name="Weers B.D."/>
            <person name="McKinley B."/>
            <person name="Mattison A."/>
            <person name="Morishige D.T."/>
            <person name="Grimwood J."/>
            <person name="Schmutz J."/>
            <person name="Mullet J.E."/>
        </authorList>
    </citation>
    <scope>NUCLEOTIDE SEQUENCE [LARGE SCALE GENOMIC DNA]</scope>
    <source>
        <strain evidence="8">cv. BTx623</strain>
    </source>
</reference>
<dbReference type="InterPro" id="IPR026992">
    <property type="entry name" value="DIOX_N"/>
</dbReference>
<dbReference type="PRINTS" id="PR00682">
    <property type="entry name" value="IPNSYNTHASE"/>
</dbReference>
<dbReference type="InParanoid" id="A0A1B6QJC4"/>
<evidence type="ECO:0000256" key="3">
    <source>
        <dbReference type="ARBA" id="ARBA00023002"/>
    </source>
</evidence>
<gene>
    <name evidence="7" type="ORF">SORBI_3001G166500</name>
</gene>
<dbReference type="eggNOG" id="KOG0143">
    <property type="taxonomic scope" value="Eukaryota"/>
</dbReference>
<keyword evidence="4 5" id="KW-0408">Iron</keyword>
<dbReference type="InterPro" id="IPR050231">
    <property type="entry name" value="Iron_ascorbate_oxido_reductase"/>
</dbReference>
<evidence type="ECO:0000259" key="6">
    <source>
        <dbReference type="PROSITE" id="PS51471"/>
    </source>
</evidence>
<evidence type="ECO:0000256" key="4">
    <source>
        <dbReference type="ARBA" id="ARBA00023004"/>
    </source>
</evidence>
<dbReference type="EMBL" id="CM000760">
    <property type="protein sequence ID" value="KXG38014.1"/>
    <property type="molecule type" value="Genomic_DNA"/>
</dbReference>
<accession>A0A1B6QJC4</accession>
<keyword evidence="8" id="KW-1185">Reference proteome</keyword>
<dbReference type="FunFam" id="2.60.120.330:FF:000012">
    <property type="entry name" value="Gibberellin 20 oxidase 1"/>
    <property type="match status" value="1"/>
</dbReference>
<dbReference type="InterPro" id="IPR005123">
    <property type="entry name" value="Oxoglu/Fe-dep_dioxygenase_dom"/>
</dbReference>
<evidence type="ECO:0000256" key="5">
    <source>
        <dbReference type="RuleBase" id="RU003682"/>
    </source>
</evidence>
<dbReference type="OMA" id="FAVANMD"/>
<protein>
    <recommendedName>
        <fullName evidence="6">Fe2OG dioxygenase domain-containing protein</fullName>
    </recommendedName>
</protein>
<evidence type="ECO:0000313" key="7">
    <source>
        <dbReference type="EMBL" id="KXG38014.1"/>
    </source>
</evidence>
<dbReference type="GO" id="GO:0016491">
    <property type="term" value="F:oxidoreductase activity"/>
    <property type="evidence" value="ECO:0007669"/>
    <property type="project" value="UniProtKB-KW"/>
</dbReference>
<evidence type="ECO:0000256" key="2">
    <source>
        <dbReference type="ARBA" id="ARBA00022723"/>
    </source>
</evidence>
<reference evidence="7 8" key="1">
    <citation type="journal article" date="2009" name="Nature">
        <title>The Sorghum bicolor genome and the diversification of grasses.</title>
        <authorList>
            <person name="Paterson A.H."/>
            <person name="Bowers J.E."/>
            <person name="Bruggmann R."/>
            <person name="Dubchak I."/>
            <person name="Grimwood J."/>
            <person name="Gundlach H."/>
            <person name="Haberer G."/>
            <person name="Hellsten U."/>
            <person name="Mitros T."/>
            <person name="Poliakov A."/>
            <person name="Schmutz J."/>
            <person name="Spannagl M."/>
            <person name="Tang H."/>
            <person name="Wang X."/>
            <person name="Wicker T."/>
            <person name="Bharti A.K."/>
            <person name="Chapman J."/>
            <person name="Feltus F.A."/>
            <person name="Gowik U."/>
            <person name="Grigoriev I.V."/>
            <person name="Lyons E."/>
            <person name="Maher C.A."/>
            <person name="Martis M."/>
            <person name="Narechania A."/>
            <person name="Otillar R.P."/>
            <person name="Penning B.W."/>
            <person name="Salamov A.A."/>
            <person name="Wang Y."/>
            <person name="Zhang L."/>
            <person name="Carpita N.C."/>
            <person name="Freeling M."/>
            <person name="Gingle A.R."/>
            <person name="Hash C.T."/>
            <person name="Keller B."/>
            <person name="Klein P."/>
            <person name="Kresovich S."/>
            <person name="McCann M.C."/>
            <person name="Ming R."/>
            <person name="Peterson D.G."/>
            <person name="Mehboob-ur-Rahman"/>
            <person name="Ware D."/>
            <person name="Westhoff P."/>
            <person name="Mayer K.F."/>
            <person name="Messing J."/>
            <person name="Rokhsar D.S."/>
        </authorList>
    </citation>
    <scope>NUCLEOTIDE SEQUENCE [LARGE SCALE GENOMIC DNA]</scope>
    <source>
        <strain evidence="8">cv. BTx623</strain>
    </source>
</reference>
<organism evidence="7 8">
    <name type="scientific">Sorghum bicolor</name>
    <name type="common">Sorghum</name>
    <name type="synonym">Sorghum vulgare</name>
    <dbReference type="NCBI Taxonomy" id="4558"/>
    <lineage>
        <taxon>Eukaryota</taxon>
        <taxon>Viridiplantae</taxon>
        <taxon>Streptophyta</taxon>
        <taxon>Embryophyta</taxon>
        <taxon>Tracheophyta</taxon>
        <taxon>Spermatophyta</taxon>
        <taxon>Magnoliopsida</taxon>
        <taxon>Liliopsida</taxon>
        <taxon>Poales</taxon>
        <taxon>Poaceae</taxon>
        <taxon>PACMAD clade</taxon>
        <taxon>Panicoideae</taxon>
        <taxon>Andropogonodae</taxon>
        <taxon>Andropogoneae</taxon>
        <taxon>Sorghinae</taxon>
        <taxon>Sorghum</taxon>
    </lineage>
</organism>
<keyword evidence="2 5" id="KW-0479">Metal-binding</keyword>
<dbReference type="InterPro" id="IPR044861">
    <property type="entry name" value="IPNS-like_FE2OG_OXY"/>
</dbReference>